<evidence type="ECO:0000256" key="8">
    <source>
        <dbReference type="SAM" id="MobiDB-lite"/>
    </source>
</evidence>
<dbReference type="GO" id="GO:0001682">
    <property type="term" value="P:tRNA 5'-leader removal"/>
    <property type="evidence" value="ECO:0007669"/>
    <property type="project" value="TreeGrafter"/>
</dbReference>
<feature type="region of interest" description="Disordered" evidence="8">
    <location>
        <begin position="214"/>
        <end position="233"/>
    </location>
</feature>
<dbReference type="EMBL" id="HBIU01004740">
    <property type="protein sequence ID" value="CAE0623083.1"/>
    <property type="molecule type" value="Transcribed_RNA"/>
</dbReference>
<feature type="domain" description="PRORP" evidence="9">
    <location>
        <begin position="46"/>
        <end position="173"/>
    </location>
</feature>
<accession>A0A7S3XLJ8</accession>
<keyword evidence="7" id="KW-0496">Mitochondrion</keyword>
<dbReference type="Gene3D" id="3.40.50.11980">
    <property type="match status" value="1"/>
</dbReference>
<keyword evidence="6" id="KW-0809">Transit peptide</keyword>
<sequence>MESMGHRVLVVIPERYMDREKIPNTTRIKKSNRASGKFYHPSEPVTDEQREIMDKWTAQGDIYTVAKHNNDDWYWMYATVVNRDGQAEEEEEDKEGHRLMVVTNDKMRDHRLSLLTPRPFFRWRSTQIMNFDIRKEQDIPYLVATVLDPPVFSREVQMTDNGVWHVPIAEKEDHTEGDDNGENMYEEEEGWGRADECSDDETDDLGAAAVGLVAGEGERQEEQIDQEEGDTDDQWLCIHLQPPASASL</sequence>
<keyword evidence="5" id="KW-0862">Zinc</keyword>
<dbReference type="GO" id="GO:0005739">
    <property type="term" value="C:mitochondrion"/>
    <property type="evidence" value="ECO:0007669"/>
    <property type="project" value="UniProtKB-SubCell"/>
</dbReference>
<feature type="region of interest" description="Disordered" evidence="8">
    <location>
        <begin position="170"/>
        <end position="207"/>
    </location>
</feature>
<keyword evidence="4" id="KW-0378">Hydrolase</keyword>
<name>A0A7S3XLJ8_HETAK</name>
<evidence type="ECO:0000259" key="9">
    <source>
        <dbReference type="Pfam" id="PF16953"/>
    </source>
</evidence>
<dbReference type="InterPro" id="IPR031595">
    <property type="entry name" value="PRORP_C"/>
</dbReference>
<organism evidence="10">
    <name type="scientific">Heterosigma akashiwo</name>
    <name type="common">Chromophytic alga</name>
    <name type="synonym">Heterosigma carterae</name>
    <dbReference type="NCBI Taxonomy" id="2829"/>
    <lineage>
        <taxon>Eukaryota</taxon>
        <taxon>Sar</taxon>
        <taxon>Stramenopiles</taxon>
        <taxon>Ochrophyta</taxon>
        <taxon>Raphidophyceae</taxon>
        <taxon>Chattonellales</taxon>
        <taxon>Chattonellaceae</taxon>
        <taxon>Heterosigma</taxon>
    </lineage>
</organism>
<dbReference type="Pfam" id="PF16953">
    <property type="entry name" value="PRORP"/>
    <property type="match status" value="1"/>
</dbReference>
<evidence type="ECO:0000256" key="6">
    <source>
        <dbReference type="ARBA" id="ARBA00022946"/>
    </source>
</evidence>
<evidence type="ECO:0000256" key="7">
    <source>
        <dbReference type="ARBA" id="ARBA00023128"/>
    </source>
</evidence>
<evidence type="ECO:0000313" key="10">
    <source>
        <dbReference type="EMBL" id="CAE0623083.1"/>
    </source>
</evidence>
<evidence type="ECO:0000256" key="1">
    <source>
        <dbReference type="ARBA" id="ARBA00004173"/>
    </source>
</evidence>
<evidence type="ECO:0000256" key="4">
    <source>
        <dbReference type="ARBA" id="ARBA00022801"/>
    </source>
</evidence>
<protein>
    <recommendedName>
        <fullName evidence="9">PRORP domain-containing protein</fullName>
    </recommendedName>
</protein>
<dbReference type="GO" id="GO:0046872">
    <property type="term" value="F:metal ion binding"/>
    <property type="evidence" value="ECO:0007669"/>
    <property type="project" value="UniProtKB-KW"/>
</dbReference>
<dbReference type="GO" id="GO:0004526">
    <property type="term" value="F:ribonuclease P activity"/>
    <property type="evidence" value="ECO:0007669"/>
    <property type="project" value="TreeGrafter"/>
</dbReference>
<evidence type="ECO:0000256" key="2">
    <source>
        <dbReference type="ARBA" id="ARBA00007626"/>
    </source>
</evidence>
<dbReference type="PANTHER" id="PTHR13547">
    <property type="match status" value="1"/>
</dbReference>
<dbReference type="PANTHER" id="PTHR13547:SF1">
    <property type="entry name" value="MITOCHONDRIAL RIBONUCLEASE P CATALYTIC SUBUNIT"/>
    <property type="match status" value="1"/>
</dbReference>
<feature type="compositionally biased region" description="Acidic residues" evidence="8">
    <location>
        <begin position="223"/>
        <end position="233"/>
    </location>
</feature>
<reference evidence="10" key="1">
    <citation type="submission" date="2021-01" db="EMBL/GenBank/DDBJ databases">
        <authorList>
            <person name="Corre E."/>
            <person name="Pelletier E."/>
            <person name="Niang G."/>
            <person name="Scheremetjew M."/>
            <person name="Finn R."/>
            <person name="Kale V."/>
            <person name="Holt S."/>
            <person name="Cochrane G."/>
            <person name="Meng A."/>
            <person name="Brown T."/>
            <person name="Cohen L."/>
        </authorList>
    </citation>
    <scope>NUCLEOTIDE SEQUENCE</scope>
    <source>
        <strain evidence="10">CCMP3107</strain>
    </source>
</reference>
<comment type="subcellular location">
    <subcellularLocation>
        <location evidence="1">Mitochondrion</location>
    </subcellularLocation>
</comment>
<dbReference type="AlphaFoldDB" id="A0A7S3XLJ8"/>
<proteinExistence type="inferred from homology"/>
<keyword evidence="3" id="KW-0479">Metal-binding</keyword>
<feature type="compositionally biased region" description="Acidic residues" evidence="8">
    <location>
        <begin position="175"/>
        <end position="189"/>
    </location>
</feature>
<comment type="similarity">
    <text evidence="2">Belongs to the PPR family. P subfamily.</text>
</comment>
<gene>
    <name evidence="10" type="ORF">HAKA00212_LOCUS1747</name>
</gene>
<evidence type="ECO:0000256" key="3">
    <source>
        <dbReference type="ARBA" id="ARBA00022723"/>
    </source>
</evidence>
<evidence type="ECO:0000256" key="5">
    <source>
        <dbReference type="ARBA" id="ARBA00022833"/>
    </source>
</evidence>